<proteinExistence type="inferred from homology"/>
<evidence type="ECO:0000259" key="6">
    <source>
        <dbReference type="Pfam" id="PF00881"/>
    </source>
</evidence>
<reference evidence="7" key="1">
    <citation type="submission" date="2022-05" db="EMBL/GenBank/DDBJ databases">
        <title>An RpoN-dependent PEP-CTERM gene is involved in floc formation of an Aquincola tertiaricarbonis strain.</title>
        <authorList>
            <person name="Qiu D."/>
            <person name="Xia M."/>
        </authorList>
    </citation>
    <scope>NUCLEOTIDE SEQUENCE</scope>
    <source>
        <strain evidence="7">RN12</strain>
    </source>
</reference>
<dbReference type="InterPro" id="IPR016446">
    <property type="entry name" value="Flavin_OxRdtase_Frp"/>
</dbReference>
<dbReference type="InterPro" id="IPR000415">
    <property type="entry name" value="Nitroreductase-like"/>
</dbReference>
<evidence type="ECO:0000256" key="4">
    <source>
        <dbReference type="ARBA" id="ARBA00023002"/>
    </source>
</evidence>
<name>A0ABY4S8T0_AQUTE</name>
<evidence type="ECO:0000256" key="3">
    <source>
        <dbReference type="ARBA" id="ARBA00022643"/>
    </source>
</evidence>
<dbReference type="SUPFAM" id="SSF55469">
    <property type="entry name" value="FMN-dependent nitroreductase-like"/>
    <property type="match status" value="1"/>
</dbReference>
<keyword evidence="2 5" id="KW-0285">Flavoprotein</keyword>
<gene>
    <name evidence="7" type="ORF">MW290_23810</name>
</gene>
<dbReference type="InterPro" id="IPR029479">
    <property type="entry name" value="Nitroreductase"/>
</dbReference>
<dbReference type="Proteomes" id="UP001056201">
    <property type="component" value="Chromosome 2"/>
</dbReference>
<dbReference type="PANTHER" id="PTHR43425">
    <property type="entry name" value="OXYGEN-INSENSITIVE NADPH NITROREDUCTASE"/>
    <property type="match status" value="1"/>
</dbReference>
<dbReference type="RefSeq" id="WP_250196832.1">
    <property type="nucleotide sequence ID" value="NZ_CP097636.1"/>
</dbReference>
<feature type="domain" description="Nitroreductase" evidence="6">
    <location>
        <begin position="35"/>
        <end position="189"/>
    </location>
</feature>
<organism evidence="7 8">
    <name type="scientific">Aquincola tertiaricarbonis</name>
    <dbReference type="NCBI Taxonomy" id="391953"/>
    <lineage>
        <taxon>Bacteria</taxon>
        <taxon>Pseudomonadati</taxon>
        <taxon>Pseudomonadota</taxon>
        <taxon>Betaproteobacteria</taxon>
        <taxon>Burkholderiales</taxon>
        <taxon>Sphaerotilaceae</taxon>
        <taxon>Aquincola</taxon>
    </lineage>
</organism>
<keyword evidence="4 5" id="KW-0560">Oxidoreductase</keyword>
<keyword evidence="3 5" id="KW-0288">FMN</keyword>
<dbReference type="PIRSF" id="PIRSF005426">
    <property type="entry name" value="Frp"/>
    <property type="match status" value="1"/>
</dbReference>
<protein>
    <submittedName>
        <fullName evidence="7">NADPH-dependent oxidoreductase</fullName>
    </submittedName>
</protein>
<evidence type="ECO:0000256" key="2">
    <source>
        <dbReference type="ARBA" id="ARBA00022630"/>
    </source>
</evidence>
<dbReference type="Pfam" id="PF00881">
    <property type="entry name" value="Nitroreductase"/>
    <property type="match status" value="1"/>
</dbReference>
<accession>A0ABY4S8T0</accession>
<evidence type="ECO:0000313" key="7">
    <source>
        <dbReference type="EMBL" id="URI08610.1"/>
    </source>
</evidence>
<keyword evidence="5" id="KW-0521">NADP</keyword>
<evidence type="ECO:0000256" key="5">
    <source>
        <dbReference type="PIRNR" id="PIRNR005426"/>
    </source>
</evidence>
<dbReference type="EMBL" id="CP097636">
    <property type="protein sequence ID" value="URI08610.1"/>
    <property type="molecule type" value="Genomic_DNA"/>
</dbReference>
<keyword evidence="8" id="KW-1185">Reference proteome</keyword>
<evidence type="ECO:0000313" key="8">
    <source>
        <dbReference type="Proteomes" id="UP001056201"/>
    </source>
</evidence>
<evidence type="ECO:0000256" key="1">
    <source>
        <dbReference type="ARBA" id="ARBA00008366"/>
    </source>
</evidence>
<dbReference type="PANTHER" id="PTHR43425:SF2">
    <property type="entry name" value="OXYGEN-INSENSITIVE NADPH NITROREDUCTASE"/>
    <property type="match status" value="1"/>
</dbReference>
<dbReference type="Gene3D" id="3.40.109.10">
    <property type="entry name" value="NADH Oxidase"/>
    <property type="match status" value="1"/>
</dbReference>
<dbReference type="CDD" id="cd02146">
    <property type="entry name" value="NfsA-like"/>
    <property type="match status" value="1"/>
</dbReference>
<sequence length="275" mass="29533">MTRINDLLQQRYGHAPDTLAHANGAAGAVIEQLLAHRSVRAFLDTPLPAGTLETLVAAAQSAASSSNLQTWSVVAVRDAERKSRLSEWCGQQAHIRQVPLFLVWVADLSRLHRTADRLGRRADANRFLEMFLVAAVDASLAAQNAVLAAEALGLGTVYIGALRNHADAVAAELALPPLAFPLFGLCVGHPDPSRPAAIKPRLSPSTVLHHERYDAAGEAAAVADYDELIQAFQQSQGMPPLPWSAQATQRVATAQSLSGRDRLAHWLRAQGFGLE</sequence>
<comment type="similarity">
    <text evidence="1 5">Belongs to the flavin oxidoreductase frp family.</text>
</comment>